<keyword evidence="3" id="KW-1185">Reference proteome</keyword>
<evidence type="ECO:0000259" key="1">
    <source>
        <dbReference type="SMART" id="SM00952"/>
    </source>
</evidence>
<reference evidence="2" key="1">
    <citation type="submission" date="2020-12" db="EMBL/GenBank/DDBJ databases">
        <authorList>
            <person name="Iha C."/>
        </authorList>
    </citation>
    <scope>NUCLEOTIDE SEQUENCE</scope>
</reference>
<dbReference type="GO" id="GO:0003723">
    <property type="term" value="F:RNA binding"/>
    <property type="evidence" value="ECO:0007669"/>
    <property type="project" value="TreeGrafter"/>
</dbReference>
<dbReference type="EMBL" id="CAJHUC010002145">
    <property type="protein sequence ID" value="CAD7703293.1"/>
    <property type="molecule type" value="Genomic_DNA"/>
</dbReference>
<dbReference type="InterPro" id="IPR013584">
    <property type="entry name" value="RAP"/>
</dbReference>
<evidence type="ECO:0000313" key="3">
    <source>
        <dbReference type="Proteomes" id="UP000708148"/>
    </source>
</evidence>
<dbReference type="InterPro" id="IPR050870">
    <property type="entry name" value="FAST_kinase"/>
</dbReference>
<proteinExistence type="predicted"/>
<dbReference type="GO" id="GO:0035770">
    <property type="term" value="C:ribonucleoprotein granule"/>
    <property type="evidence" value="ECO:0007669"/>
    <property type="project" value="TreeGrafter"/>
</dbReference>
<dbReference type="SMART" id="SM00952">
    <property type="entry name" value="RAP"/>
    <property type="match status" value="1"/>
</dbReference>
<dbReference type="GO" id="GO:0000963">
    <property type="term" value="P:mitochondrial RNA processing"/>
    <property type="evidence" value="ECO:0007669"/>
    <property type="project" value="TreeGrafter"/>
</dbReference>
<dbReference type="GO" id="GO:0005759">
    <property type="term" value="C:mitochondrial matrix"/>
    <property type="evidence" value="ECO:0007669"/>
    <property type="project" value="TreeGrafter"/>
</dbReference>
<dbReference type="AlphaFoldDB" id="A0A8S1JB06"/>
<evidence type="ECO:0000313" key="2">
    <source>
        <dbReference type="EMBL" id="CAD7703293.1"/>
    </source>
</evidence>
<comment type="caution">
    <text evidence="2">The sequence shown here is derived from an EMBL/GenBank/DDBJ whole genome shotgun (WGS) entry which is preliminary data.</text>
</comment>
<dbReference type="Proteomes" id="UP000708148">
    <property type="component" value="Unassembled WGS sequence"/>
</dbReference>
<dbReference type="GO" id="GO:0044528">
    <property type="term" value="P:regulation of mitochondrial mRNA stability"/>
    <property type="evidence" value="ECO:0007669"/>
    <property type="project" value="TreeGrafter"/>
</dbReference>
<dbReference type="PANTHER" id="PTHR21228">
    <property type="entry name" value="FAST LEU-RICH DOMAIN-CONTAINING"/>
    <property type="match status" value="1"/>
</dbReference>
<feature type="domain" description="RAP" evidence="1">
    <location>
        <begin position="555"/>
        <end position="617"/>
    </location>
</feature>
<dbReference type="PANTHER" id="PTHR21228:SF40">
    <property type="entry name" value="LD45607P"/>
    <property type="match status" value="1"/>
</dbReference>
<dbReference type="Pfam" id="PF08373">
    <property type="entry name" value="RAP"/>
    <property type="match status" value="1"/>
</dbReference>
<protein>
    <recommendedName>
        <fullName evidence="1">RAP domain-containing protein</fullName>
    </recommendedName>
</protein>
<organism evidence="2 3">
    <name type="scientific">Ostreobium quekettii</name>
    <dbReference type="NCBI Taxonomy" id="121088"/>
    <lineage>
        <taxon>Eukaryota</taxon>
        <taxon>Viridiplantae</taxon>
        <taxon>Chlorophyta</taxon>
        <taxon>core chlorophytes</taxon>
        <taxon>Ulvophyceae</taxon>
        <taxon>TCBD clade</taxon>
        <taxon>Bryopsidales</taxon>
        <taxon>Ostreobineae</taxon>
        <taxon>Ostreobiaceae</taxon>
        <taxon>Ostreobium</taxon>
    </lineage>
</organism>
<sequence length="643" mass="71949">MLTGRIAFKLQQCIRPAADRGWRPFGGIGWDGPVPGSLQGILTLGALTYPVIFGGSPVDGFRVDNRRACPNAHDFHQTRQSGVQTKKRGVVKQHNYVIQRECSKLLRKFKYVPPASDMAKNIVRETLDYYHNMLRVESNLSPRNGAAMLVRVAKFAQSSSLHDYIIETQQPFLGGVCKMTNGRLFALRPQEVSNVVWALGELGPGILDVRMGSGTIRNLYDKAMRQASDWKVLEKVRCADLALLVIGIAKLEVEDIDWAMEEITATIIRKLVKFKDPDLPGLLGGLAYMGWRDTKVLLPAIAVECKKRVGRFQSQDLAKLLWAFAVLEFRDIQHLLWITTTQTLPHLREVQPQEIVKIVWAYDHLHYYPGESCLAKMSRLMAPNVKKLVASDIAHTLQAFANMGLEEKMVVDSVCDCIIRNQIEGGLSTRDAAVLGWSLAVLDALDKRVFVSLRKPLAEFDPETLPEKHKVDVYRFCLHLQVFRPQLADMVSTDSMAACQGAWIEQVSEWEPPGLASEVGPIMEVLGFSWMEKETIGDGLMAVSSARRGDLTLAVEIVTPPNCYVTYMPSEKPHTAGSFLWRERLLMALGWRVLRVDGGAWEDMANDQEREAYLKERIQPLVGLTVEGGVDGQDTLLDQPEAA</sequence>
<accession>A0A8S1JB06</accession>
<name>A0A8S1JB06_9CHLO</name>
<dbReference type="OrthoDB" id="5955355at2759"/>
<gene>
    <name evidence="2" type="ORF">OSTQU699_LOCUS8650</name>
</gene>